<reference evidence="3" key="1">
    <citation type="submission" date="2020-07" db="EMBL/GenBank/DDBJ databases">
        <title>Huge and variable diversity of episymbiotic CPR bacteria and DPANN archaea in groundwater ecosystems.</title>
        <authorList>
            <person name="He C.Y."/>
            <person name="Keren R."/>
            <person name="Whittaker M."/>
            <person name="Farag I.F."/>
            <person name="Doudna J."/>
            <person name="Cate J.H.D."/>
            <person name="Banfield J.F."/>
        </authorList>
    </citation>
    <scope>NUCLEOTIDE SEQUENCE</scope>
    <source>
        <strain evidence="3">NC_groundwater_1664_Pr3_B-0.1um_52_9</strain>
    </source>
</reference>
<evidence type="ECO:0000259" key="1">
    <source>
        <dbReference type="Pfam" id="PF00534"/>
    </source>
</evidence>
<accession>A0A9D6V2Q7</accession>
<evidence type="ECO:0000313" key="4">
    <source>
        <dbReference type="Proteomes" id="UP000807825"/>
    </source>
</evidence>
<dbReference type="InterPro" id="IPR001296">
    <property type="entry name" value="Glyco_trans_1"/>
</dbReference>
<dbReference type="Proteomes" id="UP000807825">
    <property type="component" value="Unassembled WGS sequence"/>
</dbReference>
<dbReference type="AlphaFoldDB" id="A0A9D6V2Q7"/>
<dbReference type="Pfam" id="PF00534">
    <property type="entry name" value="Glycos_transf_1"/>
    <property type="match status" value="1"/>
</dbReference>
<feature type="domain" description="Glycosyltransferase subfamily 4-like N-terminal" evidence="2">
    <location>
        <begin position="20"/>
        <end position="186"/>
    </location>
</feature>
<dbReference type="InterPro" id="IPR028098">
    <property type="entry name" value="Glyco_trans_4-like_N"/>
</dbReference>
<dbReference type="Gene3D" id="3.40.50.2000">
    <property type="entry name" value="Glycogen Phosphorylase B"/>
    <property type="match status" value="2"/>
</dbReference>
<dbReference type="CDD" id="cd03801">
    <property type="entry name" value="GT4_PimA-like"/>
    <property type="match status" value="1"/>
</dbReference>
<dbReference type="PANTHER" id="PTHR12526">
    <property type="entry name" value="GLYCOSYLTRANSFERASE"/>
    <property type="match status" value="1"/>
</dbReference>
<dbReference type="EMBL" id="JACRDE010000155">
    <property type="protein sequence ID" value="MBI5248906.1"/>
    <property type="molecule type" value="Genomic_DNA"/>
</dbReference>
<dbReference type="GO" id="GO:0016757">
    <property type="term" value="F:glycosyltransferase activity"/>
    <property type="evidence" value="ECO:0007669"/>
    <property type="project" value="InterPro"/>
</dbReference>
<evidence type="ECO:0000313" key="3">
    <source>
        <dbReference type="EMBL" id="MBI5248906.1"/>
    </source>
</evidence>
<evidence type="ECO:0000259" key="2">
    <source>
        <dbReference type="Pfam" id="PF13439"/>
    </source>
</evidence>
<proteinExistence type="predicted"/>
<name>A0A9D6V2Q7_9BACT</name>
<feature type="domain" description="Glycosyl transferase family 1" evidence="1">
    <location>
        <begin position="194"/>
        <end position="353"/>
    </location>
</feature>
<gene>
    <name evidence="3" type="ORF">HY912_05375</name>
</gene>
<comment type="caution">
    <text evidence="3">The sequence shown here is derived from an EMBL/GenBank/DDBJ whole genome shotgun (WGS) entry which is preliminary data.</text>
</comment>
<protein>
    <submittedName>
        <fullName evidence="3">Glycosyltransferase family 4 protein</fullName>
    </submittedName>
</protein>
<dbReference type="SUPFAM" id="SSF53756">
    <property type="entry name" value="UDP-Glycosyltransferase/glycogen phosphorylase"/>
    <property type="match status" value="1"/>
</dbReference>
<dbReference type="Pfam" id="PF13439">
    <property type="entry name" value="Glyco_transf_4"/>
    <property type="match status" value="1"/>
</dbReference>
<sequence>MKRRSGTRVLFVSHSSELRGAEKSLGLLLRGIRTEEIDPVVILPGRGGLYDQLSALGFPVYDVPMWWWLPPLGDTYPTMLTAYRAMRESVPAVRNIIRTHGIQAVHSNSLVVMEGALAASLETLPHVWHVREILDEASGLSTPLGLATTLGIVEELSDKVVAVSKTTARQFGNSTKVEVVYNGVTISKDRSAQLPGRDGSLKVAFVGSLIERKGADLFVEACLAFSNLDMDFYLVGDEGDRALTQGLKDRISRAGKASRFHFLGFRADISSILEAMDIYVLSSRNDPFPRTVIEAMAAGCAVVVTKSGGAIEAVEACGSGEVVEPSADSIAEGIKRFIDQPAYRRACGESGRKKVNELFSSTIYVSRMTELLNNVAANGRAPRMIDHLIEEFLSGNEPSVQPLPRGLLRRFNWLFGRS</sequence>
<organism evidence="3 4">
    <name type="scientific">Desulfomonile tiedjei</name>
    <dbReference type="NCBI Taxonomy" id="2358"/>
    <lineage>
        <taxon>Bacteria</taxon>
        <taxon>Pseudomonadati</taxon>
        <taxon>Thermodesulfobacteriota</taxon>
        <taxon>Desulfomonilia</taxon>
        <taxon>Desulfomonilales</taxon>
        <taxon>Desulfomonilaceae</taxon>
        <taxon>Desulfomonile</taxon>
    </lineage>
</organism>